<dbReference type="FunFam" id="3.30.450.40:FF:000008">
    <property type="entry name" value="GAF domain-containing proteins"/>
    <property type="match status" value="1"/>
</dbReference>
<dbReference type="OrthoDB" id="9796252at2"/>
<proteinExistence type="inferred from homology"/>
<organism evidence="3 4">
    <name type="scientific">Culicoidibacter larvae</name>
    <dbReference type="NCBI Taxonomy" id="2579976"/>
    <lineage>
        <taxon>Bacteria</taxon>
        <taxon>Bacillati</taxon>
        <taxon>Bacillota</taxon>
        <taxon>Culicoidibacteria</taxon>
        <taxon>Culicoidibacterales</taxon>
        <taxon>Culicoidibacteraceae</taxon>
        <taxon>Culicoidibacter</taxon>
    </lineage>
</organism>
<evidence type="ECO:0000256" key="1">
    <source>
        <dbReference type="ARBA" id="ARBA00038454"/>
    </source>
</evidence>
<feature type="domain" description="GAF" evidence="2">
    <location>
        <begin position="14"/>
        <end position="169"/>
    </location>
</feature>
<comment type="caution">
    <text evidence="3">The sequence shown here is derived from an EMBL/GenBank/DDBJ whole genome shotgun (WGS) entry which is preliminary data.</text>
</comment>
<dbReference type="GO" id="GO:0005829">
    <property type="term" value="C:cytosol"/>
    <property type="evidence" value="ECO:0007669"/>
    <property type="project" value="TreeGrafter"/>
</dbReference>
<dbReference type="InterPro" id="IPR000614">
    <property type="entry name" value="FRMsr_CS"/>
</dbReference>
<dbReference type="PROSITE" id="PS01320">
    <property type="entry name" value="UPF0067"/>
    <property type="match status" value="1"/>
</dbReference>
<dbReference type="PANTHER" id="PTHR21021">
    <property type="entry name" value="GAF/PUTATIVE CYTOSKELETAL PROTEIN"/>
    <property type="match status" value="1"/>
</dbReference>
<evidence type="ECO:0000313" key="4">
    <source>
        <dbReference type="Proteomes" id="UP000306912"/>
    </source>
</evidence>
<dbReference type="Pfam" id="PF01590">
    <property type="entry name" value="GAF"/>
    <property type="match status" value="1"/>
</dbReference>
<comment type="similarity">
    <text evidence="1">Belongs to the free Met sulfoxide reductase family.</text>
</comment>
<evidence type="ECO:0000259" key="2">
    <source>
        <dbReference type="SMART" id="SM00065"/>
    </source>
</evidence>
<dbReference type="InParanoid" id="A0A5R8QCW0"/>
<dbReference type="FunCoup" id="A0A5R8QCW0">
    <property type="interactions" value="41"/>
</dbReference>
<dbReference type="RefSeq" id="WP_138190950.1">
    <property type="nucleotide sequence ID" value="NZ_VBWP01000005.1"/>
</dbReference>
<dbReference type="Gene3D" id="3.30.450.40">
    <property type="match status" value="1"/>
</dbReference>
<protein>
    <submittedName>
        <fullName evidence="3">GAF domain-containing protein</fullName>
    </submittedName>
</protein>
<gene>
    <name evidence="3" type="ORF">FEZ08_06680</name>
</gene>
<accession>A0A5R8QCW0</accession>
<keyword evidence="4" id="KW-1185">Reference proteome</keyword>
<dbReference type="EMBL" id="VBWP01000005">
    <property type="protein sequence ID" value="TLG73813.1"/>
    <property type="molecule type" value="Genomic_DNA"/>
</dbReference>
<dbReference type="SMART" id="SM00065">
    <property type="entry name" value="GAF"/>
    <property type="match status" value="1"/>
</dbReference>
<dbReference type="InterPro" id="IPR051330">
    <property type="entry name" value="Phosphatase_reg/MetRdx"/>
</dbReference>
<dbReference type="InterPro" id="IPR029016">
    <property type="entry name" value="GAF-like_dom_sf"/>
</dbReference>
<dbReference type="SUPFAM" id="SSF55781">
    <property type="entry name" value="GAF domain-like"/>
    <property type="match status" value="1"/>
</dbReference>
<reference evidence="3 4" key="1">
    <citation type="submission" date="2019-05" db="EMBL/GenBank/DDBJ databases">
        <title>Culicoidintestinum kansasii gen. nov., sp. nov. from the gastrointestinal tract of the biting midge, Culicoides sonorensis.</title>
        <authorList>
            <person name="Neupane S."/>
            <person name="Ghosh A."/>
            <person name="Gunther S."/>
            <person name="Martin K."/>
            <person name="Zurek L."/>
        </authorList>
    </citation>
    <scope>NUCLEOTIDE SEQUENCE [LARGE SCALE GENOMIC DNA]</scope>
    <source>
        <strain evidence="3 4">CS-1</strain>
    </source>
</reference>
<dbReference type="Proteomes" id="UP000306912">
    <property type="component" value="Unassembled WGS sequence"/>
</dbReference>
<name>A0A5R8QCW0_9FIRM</name>
<dbReference type="InterPro" id="IPR003018">
    <property type="entry name" value="GAF"/>
</dbReference>
<dbReference type="AlphaFoldDB" id="A0A5R8QCW0"/>
<dbReference type="GO" id="GO:0033745">
    <property type="term" value="F:L-methionine-(R)-S-oxide reductase activity"/>
    <property type="evidence" value="ECO:0007669"/>
    <property type="project" value="TreeGrafter"/>
</dbReference>
<dbReference type="PANTHER" id="PTHR21021:SF15">
    <property type="entry name" value="FREE METHIONINE-R-SULFOXIDE REDUCTASE"/>
    <property type="match status" value="1"/>
</dbReference>
<sequence>MFQPFPKSKNIEDNFKLLFQAQSGLLAAEQDRLATLANMSALLNYFLDDINWVGFYLLDTNNPDTLLLGPFQGLPACTRIAIGKGVCGTAAAQNQTLNIADVHQFPGHIACDANSRSELVVPLVENHKVIGVLDIDAPITARFSAAEQTYIEEFVAKLMNQLAAENEVPA</sequence>
<evidence type="ECO:0000313" key="3">
    <source>
        <dbReference type="EMBL" id="TLG73813.1"/>
    </source>
</evidence>